<protein>
    <submittedName>
        <fullName evidence="2">Uncharacterized protein</fullName>
    </submittedName>
</protein>
<organism evidence="2">
    <name type="scientific">marine metagenome</name>
    <dbReference type="NCBI Taxonomy" id="408172"/>
    <lineage>
        <taxon>unclassified sequences</taxon>
        <taxon>metagenomes</taxon>
        <taxon>ecological metagenomes</taxon>
    </lineage>
</organism>
<keyword evidence="1" id="KW-1133">Transmembrane helix</keyword>
<reference evidence="2" key="1">
    <citation type="submission" date="2018-05" db="EMBL/GenBank/DDBJ databases">
        <authorList>
            <person name="Lanie J.A."/>
            <person name="Ng W.-L."/>
            <person name="Kazmierczak K.M."/>
            <person name="Andrzejewski T.M."/>
            <person name="Davidsen T.M."/>
            <person name="Wayne K.J."/>
            <person name="Tettelin H."/>
            <person name="Glass J.I."/>
            <person name="Rusch D."/>
            <person name="Podicherti R."/>
            <person name="Tsui H.-C.T."/>
            <person name="Winkler M.E."/>
        </authorList>
    </citation>
    <scope>NUCLEOTIDE SEQUENCE</scope>
</reference>
<feature type="transmembrane region" description="Helical" evidence="1">
    <location>
        <begin position="307"/>
        <end position="327"/>
    </location>
</feature>
<feature type="transmembrane region" description="Helical" evidence="1">
    <location>
        <begin position="62"/>
        <end position="80"/>
    </location>
</feature>
<feature type="transmembrane region" description="Helical" evidence="1">
    <location>
        <begin position="244"/>
        <end position="265"/>
    </location>
</feature>
<feature type="transmembrane region" description="Helical" evidence="1">
    <location>
        <begin position="277"/>
        <end position="295"/>
    </location>
</feature>
<feature type="transmembrane region" description="Helical" evidence="1">
    <location>
        <begin position="194"/>
        <end position="212"/>
    </location>
</feature>
<keyword evidence="1" id="KW-0472">Membrane</keyword>
<evidence type="ECO:0000313" key="2">
    <source>
        <dbReference type="EMBL" id="SVB41587.1"/>
    </source>
</evidence>
<proteinExistence type="predicted"/>
<gene>
    <name evidence="2" type="ORF">METZ01_LOCUS194441</name>
</gene>
<keyword evidence="1" id="KW-0812">Transmembrane</keyword>
<feature type="transmembrane region" description="Helical" evidence="1">
    <location>
        <begin position="142"/>
        <end position="161"/>
    </location>
</feature>
<accession>A0A382DVK4</accession>
<dbReference type="EMBL" id="UINC01040969">
    <property type="protein sequence ID" value="SVB41587.1"/>
    <property type="molecule type" value="Genomic_DNA"/>
</dbReference>
<name>A0A382DVK4_9ZZZZ</name>
<evidence type="ECO:0000256" key="1">
    <source>
        <dbReference type="SAM" id="Phobius"/>
    </source>
</evidence>
<sequence length="336" mass="38982">APTEGEGTEPWVWNSLEGALEEHFERIRDWDIERVDWSPEEWHLEKPDIVDLSTESVKMPTIVPFLLAWPLLALWLVSAFDEVFLHGPWVSTGVLETPWGNVQQGYYQWQDYVYTACWDVPEWIYAGDYCKTVDTQEEEMSFSFFFAAKILVPLFVSFSIVRHLQSNWVQRPTIDSAEGENTYNLKQGDMHKKMSISTVALVIGLIAPWWGYASGFQALRWSLQEAWFVLTEVRLWDLPFLNYVHWQMSTLLPLVFVATFVATWYKFREGDEEFGRKASKFHLSFFAVWYLLGIYNWGELLPNEWNYAVFIAAASGIGLHPTAYGLVEKLSNATSE</sequence>
<feature type="non-terminal residue" evidence="2">
    <location>
        <position position="1"/>
    </location>
</feature>
<dbReference type="AlphaFoldDB" id="A0A382DVK4"/>